<dbReference type="InterPro" id="IPR036086">
    <property type="entry name" value="ParB/Sulfiredoxin_sf"/>
</dbReference>
<dbReference type="AlphaFoldDB" id="A0A221KKW5"/>
<dbReference type="SUPFAM" id="SSF110849">
    <property type="entry name" value="ParB/Sulfiredoxin"/>
    <property type="match status" value="1"/>
</dbReference>
<name>A0A221KKW5_STAEP</name>
<organism evidence="2">
    <name type="scientific">Staphylococcus epidermidis</name>
    <dbReference type="NCBI Taxonomy" id="1282"/>
    <lineage>
        <taxon>Bacteria</taxon>
        <taxon>Bacillati</taxon>
        <taxon>Bacillota</taxon>
        <taxon>Bacilli</taxon>
        <taxon>Bacillales</taxon>
        <taxon>Staphylococcaceae</taxon>
        <taxon>Staphylococcus</taxon>
    </lineage>
</organism>
<dbReference type="RefSeq" id="WP_002499587.1">
    <property type="nucleotide sequence ID" value="NZ_CANLMA010000015.1"/>
</dbReference>
<proteinExistence type="predicted"/>
<dbReference type="EMBL" id="MF346685">
    <property type="protein sequence ID" value="ASM79686.1"/>
    <property type="molecule type" value="Genomic_DNA"/>
</dbReference>
<evidence type="ECO:0000259" key="1">
    <source>
        <dbReference type="SMART" id="SM00470"/>
    </source>
</evidence>
<reference evidence="2" key="1">
    <citation type="submission" date="2017-06" db="EMBL/GenBank/DDBJ databases">
        <title>First Detailed Genetic Characterization of the Structural Organization of Type III Arginine Catabolic Mobile Elements (ACMEs) Harbored by Staphylococcus epidermidis using Whole Genome Sequencing.</title>
        <authorList>
            <person name="McManus B.A."/>
            <person name="O'Connor A.M."/>
            <person name="Kinnevey P.M."/>
            <person name="O'Sullivan M."/>
            <person name="Polyzois I."/>
            <person name="Coleman D.C."/>
        </authorList>
    </citation>
    <scope>NUCLEOTIDE SEQUENCE</scope>
    <source>
        <strain evidence="2">I11OR1</strain>
    </source>
</reference>
<dbReference type="InterPro" id="IPR003115">
    <property type="entry name" value="ParB_N"/>
</dbReference>
<protein>
    <recommendedName>
        <fullName evidence="1">ParB-like N-terminal domain-containing protein</fullName>
    </recommendedName>
</protein>
<sequence length="410" mass="48363">MNMINTNELRKTNLTTRLTVDGITDEYDVYKIKLDNLYYNDQNDRIATWISKYKADNHLESFDLSNIEEYNKIIANFIRESDENAFKKTKNNIKALGQTEPAVILRDGRIIDGNRRFTCLRDLAKEDLKFNYLDAIIISKDIQDSKKEIKLLELYLQHGREERVGYNPIDRLVGVYNDVIKNKLITVEEYAKNTGQKTSEVTKLIDRANLMVEFLEFIDMPEHYYLARDWELDGPLGEIKAVLNKIKTEEEREDVKNIIFTNIALKPNTDMTRYIRKIKNLVNTSQFKPFIEDNLELCERFLEKFDDKEEETTVEFINKEVRDDEELKDDLKNTYDKYQEKVKKRNSINAPKNQIEKAIDALQNIDFDIVLRLNDETDYPQFLNSLERLEEEIENIKHEVYGNVSSSNES</sequence>
<dbReference type="SMART" id="SM00470">
    <property type="entry name" value="ParB"/>
    <property type="match status" value="1"/>
</dbReference>
<evidence type="ECO:0000313" key="2">
    <source>
        <dbReference type="EMBL" id="ASM79686.1"/>
    </source>
</evidence>
<feature type="domain" description="ParB-like N-terminal" evidence="1">
    <location>
        <begin position="60"/>
        <end position="155"/>
    </location>
</feature>
<accession>A0A221KKW5</accession>